<dbReference type="InterPro" id="IPR011993">
    <property type="entry name" value="PH-like_dom_sf"/>
</dbReference>
<dbReference type="InterPro" id="IPR052805">
    <property type="entry name" value="GEF_Ubiquitin-Prot_Reg"/>
</dbReference>
<dbReference type="Proteomes" id="UP001460270">
    <property type="component" value="Unassembled WGS sequence"/>
</dbReference>
<dbReference type="Pfam" id="PF00621">
    <property type="entry name" value="RhoGEF"/>
    <property type="match status" value="1"/>
</dbReference>
<evidence type="ECO:0000259" key="1">
    <source>
        <dbReference type="PROSITE" id="PS50010"/>
    </source>
</evidence>
<keyword evidence="3" id="KW-1185">Reference proteome</keyword>
<dbReference type="SUPFAM" id="SSF81383">
    <property type="entry name" value="F-box domain"/>
    <property type="match status" value="1"/>
</dbReference>
<dbReference type="AlphaFoldDB" id="A0AAW0NIC4"/>
<dbReference type="EMBL" id="JBBPFD010000016">
    <property type="protein sequence ID" value="KAK7893357.1"/>
    <property type="molecule type" value="Genomic_DNA"/>
</dbReference>
<dbReference type="SMART" id="SM00325">
    <property type="entry name" value="RhoGEF"/>
    <property type="match status" value="1"/>
</dbReference>
<protein>
    <recommendedName>
        <fullName evidence="1">DH domain-containing protein</fullName>
    </recommendedName>
</protein>
<gene>
    <name evidence="2" type="ORF">WMY93_022509</name>
</gene>
<comment type="caution">
    <text evidence="2">The sequence shown here is derived from an EMBL/GenBank/DDBJ whole genome shotgun (WGS) entry which is preliminary data.</text>
</comment>
<dbReference type="CDD" id="cd00160">
    <property type="entry name" value="RhoGEF"/>
    <property type="match status" value="1"/>
</dbReference>
<dbReference type="SUPFAM" id="SSF50729">
    <property type="entry name" value="PH domain-like"/>
    <property type="match status" value="1"/>
</dbReference>
<dbReference type="Gene3D" id="1.20.1280.50">
    <property type="match status" value="1"/>
</dbReference>
<feature type="domain" description="DH" evidence="1">
    <location>
        <begin position="480"/>
        <end position="668"/>
    </location>
</feature>
<name>A0AAW0NIC4_9GOBI</name>
<dbReference type="Gene3D" id="1.20.900.10">
    <property type="entry name" value="Dbl homology (DH) domain"/>
    <property type="match status" value="1"/>
</dbReference>
<dbReference type="Pfam" id="PF12937">
    <property type="entry name" value="F-box-like"/>
    <property type="match status" value="1"/>
</dbReference>
<organism evidence="2 3">
    <name type="scientific">Mugilogobius chulae</name>
    <name type="common">yellowstripe goby</name>
    <dbReference type="NCBI Taxonomy" id="88201"/>
    <lineage>
        <taxon>Eukaryota</taxon>
        <taxon>Metazoa</taxon>
        <taxon>Chordata</taxon>
        <taxon>Craniata</taxon>
        <taxon>Vertebrata</taxon>
        <taxon>Euteleostomi</taxon>
        <taxon>Actinopterygii</taxon>
        <taxon>Neopterygii</taxon>
        <taxon>Teleostei</taxon>
        <taxon>Neoteleostei</taxon>
        <taxon>Acanthomorphata</taxon>
        <taxon>Gobiaria</taxon>
        <taxon>Gobiiformes</taxon>
        <taxon>Gobioidei</taxon>
        <taxon>Gobiidae</taxon>
        <taxon>Gobionellinae</taxon>
        <taxon>Mugilogobius</taxon>
    </lineage>
</organism>
<accession>A0AAW0NIC4</accession>
<dbReference type="PROSITE" id="PS50010">
    <property type="entry name" value="DH_2"/>
    <property type="match status" value="1"/>
</dbReference>
<dbReference type="SUPFAM" id="SSF48065">
    <property type="entry name" value="DBL homology domain (DH-domain)"/>
    <property type="match status" value="1"/>
</dbReference>
<dbReference type="PANTHER" id="PTHR46857">
    <property type="entry name" value="EPITHELIAL CELL-TRANSFORMING SEQUENCE 2 ONCOGENE-LIKE"/>
    <property type="match status" value="1"/>
</dbReference>
<proteinExistence type="predicted"/>
<dbReference type="Gene3D" id="2.30.29.30">
    <property type="entry name" value="Pleckstrin-homology domain (PH domain)/Phosphotyrosine-binding domain (PTB)"/>
    <property type="match status" value="1"/>
</dbReference>
<dbReference type="GO" id="GO:0005085">
    <property type="term" value="F:guanyl-nucleotide exchange factor activity"/>
    <property type="evidence" value="ECO:0007669"/>
    <property type="project" value="InterPro"/>
</dbReference>
<dbReference type="InterPro" id="IPR035899">
    <property type="entry name" value="DBL_dom_sf"/>
</dbReference>
<dbReference type="PANTHER" id="PTHR46857:SF1">
    <property type="entry name" value="EPITHELIAL CELL-TRANSFORMING SEQUENCE 2 ONCOGENE-LIKE"/>
    <property type="match status" value="1"/>
</dbReference>
<dbReference type="InterPro" id="IPR025592">
    <property type="entry name" value="DUF4347"/>
</dbReference>
<evidence type="ECO:0000313" key="2">
    <source>
        <dbReference type="EMBL" id="KAK7893357.1"/>
    </source>
</evidence>
<dbReference type="Pfam" id="PF14252">
    <property type="entry name" value="DUF4347"/>
    <property type="match status" value="1"/>
</dbReference>
<dbReference type="InterPro" id="IPR001810">
    <property type="entry name" value="F-box_dom"/>
</dbReference>
<sequence length="820" mass="92356">MCLSFLTPRDLCSVAQVCWNWRILAEQDCLWVSRCVRKGWFLPYTPAEKEYGAWKKHYVSRVSTLDWLTPREAQELYQRRGRATDQEDEDQEERRKERRIRDIIRDRLQQGQREVLRTRPAWGSSSKSLYSAAQPRMSLISKSLDSLSSVLHLSLEERPGVESRTGTSLEIRDAFCSVRSLSRSAVSEVASSDPKTLLLLISDALPAYEMVLSGVKAGVLTVLYDHTHTLSALSAQVERALSGHSVLRLGLLAPGGTEGVRLLQSSELSDQTLLAPEHKDFWEKMFLWIAKAEAGGGIDVFCPLAASATGLSLMQSLSDLTRLQLCAPMGLASGFFQNILGPWCDSSLQQTSSSALQYIREPELQSWCTQVQWAEVCLCELRTSVAKELQRFSAYTRGRTLGHYFQEKVCPKTVHMSSALNMTLAEGLTTAAAQEEVFMVHSAPLTLCPSGKQNKAGCRQFKSSRSDSDVPVCAQTVVDWRGAVVNELHQSEILYLSRLAAVHKVYQEPLTAALNSNSAIISIADILIILSPVSQILELNRVLQADLDSRLKQWSAQQCVGDVFVKFFLKLRLYTNYFNNYTTAVHTIDKCRETKPLFRAFLKRTDRTLATHMFSLQELLLCPLWRMQEYYTLLQALSLHTPPGHADHAHLSSAINTLKQYNDFLRQLKQNSQREKVMEETQEMIQGCPNLIEGNRQLVTSHKCALYRSPDEHLPDSLKALEQVADFCLFLFTDALVLTRLSLHHIPFSVAHSCSYTFVASVALSSLSVREINHSRYVSHAFVLEGPRRSWVCASDSALDRELFLCVLRTTIETALKGHR</sequence>
<reference evidence="3" key="1">
    <citation type="submission" date="2024-04" db="EMBL/GenBank/DDBJ databases">
        <title>Salinicola lusitanus LLJ914,a marine bacterium isolated from the Okinawa Trough.</title>
        <authorList>
            <person name="Li J."/>
        </authorList>
    </citation>
    <scope>NUCLEOTIDE SEQUENCE [LARGE SCALE GENOMIC DNA]</scope>
</reference>
<dbReference type="InterPro" id="IPR036047">
    <property type="entry name" value="F-box-like_dom_sf"/>
</dbReference>
<dbReference type="InterPro" id="IPR000219">
    <property type="entry name" value="DH_dom"/>
</dbReference>
<evidence type="ECO:0000313" key="3">
    <source>
        <dbReference type="Proteomes" id="UP001460270"/>
    </source>
</evidence>